<reference evidence="1" key="1">
    <citation type="submission" date="2020-10" db="EMBL/GenBank/DDBJ databases">
        <title>High-Quality Genome Resource of Clonostachys rosea strain S41 by Oxford Nanopore Long-Read Sequencing.</title>
        <authorList>
            <person name="Wang H."/>
        </authorList>
    </citation>
    <scope>NUCLEOTIDE SEQUENCE</scope>
    <source>
        <strain evidence="1">S41</strain>
    </source>
</reference>
<organism evidence="1 2">
    <name type="scientific">Bionectria ochroleuca</name>
    <name type="common">Gliocladium roseum</name>
    <dbReference type="NCBI Taxonomy" id="29856"/>
    <lineage>
        <taxon>Eukaryota</taxon>
        <taxon>Fungi</taxon>
        <taxon>Dikarya</taxon>
        <taxon>Ascomycota</taxon>
        <taxon>Pezizomycotina</taxon>
        <taxon>Sordariomycetes</taxon>
        <taxon>Hypocreomycetidae</taxon>
        <taxon>Hypocreales</taxon>
        <taxon>Bionectriaceae</taxon>
        <taxon>Clonostachys</taxon>
    </lineage>
</organism>
<dbReference type="AlphaFoldDB" id="A0A8H7TPD0"/>
<dbReference type="EMBL" id="JADCTT010000005">
    <property type="protein sequence ID" value="KAF9751780.1"/>
    <property type="molecule type" value="Genomic_DNA"/>
</dbReference>
<protein>
    <submittedName>
        <fullName evidence="1">Uncharacterized protein</fullName>
    </submittedName>
</protein>
<accession>A0A8H7TPD0</accession>
<sequence>MGWISAITSSAYPAGATIIVLLLGLLLLALPRWIHFVIPSPSTASAAPMCYRIQQIPATVTETELLRQLVESIPGFDGLNSASLRLKIAPSFGQSRTATFISAKAPRNLGYHVDKNFYGITLLFEGRIPRLTSSRFMV</sequence>
<gene>
    <name evidence="1" type="ORF">IM811_013574</name>
</gene>
<comment type="caution">
    <text evidence="1">The sequence shown here is derived from an EMBL/GenBank/DDBJ whole genome shotgun (WGS) entry which is preliminary data.</text>
</comment>
<evidence type="ECO:0000313" key="2">
    <source>
        <dbReference type="Proteomes" id="UP000616885"/>
    </source>
</evidence>
<proteinExistence type="predicted"/>
<name>A0A8H7TPD0_BIOOC</name>
<dbReference type="Proteomes" id="UP000616885">
    <property type="component" value="Unassembled WGS sequence"/>
</dbReference>
<evidence type="ECO:0000313" key="1">
    <source>
        <dbReference type="EMBL" id="KAF9751780.1"/>
    </source>
</evidence>